<evidence type="ECO:0000313" key="4">
    <source>
        <dbReference type="Proteomes" id="UP000807504"/>
    </source>
</evidence>
<name>A0A8T0F4I1_ARGBR</name>
<keyword evidence="4" id="KW-1185">Reference proteome</keyword>
<feature type="compositionally biased region" description="Polar residues" evidence="1">
    <location>
        <begin position="152"/>
        <end position="163"/>
    </location>
</feature>
<feature type="compositionally biased region" description="Pro residues" evidence="1">
    <location>
        <begin position="172"/>
        <end position="182"/>
    </location>
</feature>
<evidence type="ECO:0000256" key="2">
    <source>
        <dbReference type="SAM" id="Phobius"/>
    </source>
</evidence>
<dbReference type="Proteomes" id="UP000807504">
    <property type="component" value="Unassembled WGS sequence"/>
</dbReference>
<gene>
    <name evidence="3" type="ORF">HNY73_007878</name>
</gene>
<protein>
    <submittedName>
        <fullName evidence="3">Uncharacterized protein</fullName>
    </submittedName>
</protein>
<dbReference type="AlphaFoldDB" id="A0A8T0F4I1"/>
<reference evidence="3" key="2">
    <citation type="submission" date="2020-06" db="EMBL/GenBank/DDBJ databases">
        <authorList>
            <person name="Sheffer M."/>
        </authorList>
    </citation>
    <scope>NUCLEOTIDE SEQUENCE</scope>
</reference>
<keyword evidence="2" id="KW-1133">Transmembrane helix</keyword>
<proteinExistence type="predicted"/>
<comment type="caution">
    <text evidence="3">The sequence shown here is derived from an EMBL/GenBank/DDBJ whole genome shotgun (WGS) entry which is preliminary data.</text>
</comment>
<accession>A0A8T0F4I1</accession>
<keyword evidence="2" id="KW-0812">Transmembrane</keyword>
<dbReference type="EMBL" id="JABXBU010000015">
    <property type="protein sequence ID" value="KAF8786116.1"/>
    <property type="molecule type" value="Genomic_DNA"/>
</dbReference>
<feature type="region of interest" description="Disordered" evidence="1">
    <location>
        <begin position="127"/>
        <end position="182"/>
    </location>
</feature>
<reference evidence="3" key="1">
    <citation type="journal article" date="2020" name="bioRxiv">
        <title>Chromosome-level reference genome of the European wasp spider Argiope bruennichi: a resource for studies on range expansion and evolutionary adaptation.</title>
        <authorList>
            <person name="Sheffer M.M."/>
            <person name="Hoppe A."/>
            <person name="Krehenwinkel H."/>
            <person name="Uhl G."/>
            <person name="Kuss A.W."/>
            <person name="Jensen L."/>
            <person name="Jensen C."/>
            <person name="Gillespie R.G."/>
            <person name="Hoff K.J."/>
            <person name="Prost S."/>
        </authorList>
    </citation>
    <scope>NUCLEOTIDE SEQUENCE</scope>
</reference>
<feature type="transmembrane region" description="Helical" evidence="2">
    <location>
        <begin position="56"/>
        <end position="75"/>
    </location>
</feature>
<sequence length="182" mass="19924">MVICATEGSKEHFTSESTVEILKSEKTDGNEIPVVAQNGTTIEVTSGGNRGLGTGYIVGIPIVSILFFICFWYCICKCCCECCQKERPGVVVMQSNTMQAQQPAPAPQIILQQPIIHQQAPPVYDASQRWAQPPPQWNQPPQGPQWAPHPMGQQQQYSPNSGYDNAGFNPATAPPPYNTGKY</sequence>
<evidence type="ECO:0000256" key="1">
    <source>
        <dbReference type="SAM" id="MobiDB-lite"/>
    </source>
</evidence>
<evidence type="ECO:0000313" key="3">
    <source>
        <dbReference type="EMBL" id="KAF8786116.1"/>
    </source>
</evidence>
<organism evidence="3 4">
    <name type="scientific">Argiope bruennichi</name>
    <name type="common">Wasp spider</name>
    <name type="synonym">Aranea bruennichi</name>
    <dbReference type="NCBI Taxonomy" id="94029"/>
    <lineage>
        <taxon>Eukaryota</taxon>
        <taxon>Metazoa</taxon>
        <taxon>Ecdysozoa</taxon>
        <taxon>Arthropoda</taxon>
        <taxon>Chelicerata</taxon>
        <taxon>Arachnida</taxon>
        <taxon>Araneae</taxon>
        <taxon>Araneomorphae</taxon>
        <taxon>Entelegynae</taxon>
        <taxon>Araneoidea</taxon>
        <taxon>Araneidae</taxon>
        <taxon>Argiope</taxon>
    </lineage>
</organism>
<feature type="compositionally biased region" description="Pro residues" evidence="1">
    <location>
        <begin position="132"/>
        <end position="143"/>
    </location>
</feature>
<keyword evidence="2" id="KW-0472">Membrane</keyword>